<name>A0A5N1JCU9_9BACT</name>
<protein>
    <submittedName>
        <fullName evidence="6">T9SS type A sorting domain-containing protein</fullName>
    </submittedName>
</protein>
<feature type="domain" description="Dystroglycan-type cadherin-like" evidence="5">
    <location>
        <begin position="578"/>
        <end position="673"/>
    </location>
</feature>
<keyword evidence="7" id="KW-1185">Reference proteome</keyword>
<feature type="domain" description="Dystroglycan-type cadherin-like" evidence="5">
    <location>
        <begin position="1675"/>
        <end position="1765"/>
    </location>
</feature>
<feature type="compositionally biased region" description="Low complexity" evidence="3">
    <location>
        <begin position="1439"/>
        <end position="1453"/>
    </location>
</feature>
<dbReference type="NCBIfam" id="TIGR04183">
    <property type="entry name" value="Por_Secre_tail"/>
    <property type="match status" value="1"/>
</dbReference>
<feature type="domain" description="Dystroglycan-type cadherin-like" evidence="5">
    <location>
        <begin position="848"/>
        <end position="938"/>
    </location>
</feature>
<dbReference type="Proteomes" id="UP000326344">
    <property type="component" value="Unassembled WGS sequence"/>
</dbReference>
<sequence length="2145" mass="230631">MIRNLTVTFIHFLLFFGLVYTSAMADGGTEPSTRPASAPKIPERQRYLAIVVFNYETDPSKDDEIIENAGRMGCNAAEISVHWDKVYPTRNSAPNWRVVDSHVNTALRMGMKVAIRVHLAREPQSLGGFYSNSEAMVAADNTVMNFGGAVQFSFAHQQTLELAKDFVRQVAQHYQYLQDQDQLLFMSATASPIQEAEYSPRNQRGDSTYPIPFDYSEPMKQGFRQWLQGRFSLDALNRRWGSDFSRWDAVTPTPYNQSDPYISFGRGRWGEDWYVFRHLMLKRFLDETTRTIKEVNGSIQVVNQHGCVWDRQSGLRSTFAFKNLGQNSDGLKINDGPDYNHRFSIDVARSNVRPGAWICNEVDGMYQASVPVSRFYDQVAESFEHGARLVTLANFAGWDARPALNQVIQQVVSRGLLTQPVTQVQPASSTSYKLSSMVRDDVSDPEGRAGDQWSRQYFQNGRRAVNITINEDWLEDNANQDPRVRQTIPNQTAYVEKPFEFSIPPSTFEDPDGSITKVEVTSGLPALGLSANGVTISGTPNGTGTITVTVRAVDNKNSPVTTQFQITVQGPNANQAPVVSQPIQDRTALVGLEYSFRIPDETFKDPDGRIVSVNASDLPGGLSYNAETLTISGKPTNEGVSTITLKATDDKGTSVSTSFKLTVTKQDDVNKAPVVSRTIPAQTATVGQSFSYTIPNETFTDPDGQITSLEVSGLTNGFTYEADSRTIRGTPVTAGTVTVKVKANDNKGASVTTEFRLTINNGSSTSQLVILEPTMDCVTGEIKFRTSGGDGTAVEFRAAGITEWTGNSTFTVAPWLRNGSTLDIQARQSGKEVRFTYTTPCKGYEPPTVAKPMSDQSYPIGQFLILKIPAETFQTSTTVVMAASALPEGLAFDRNTRAISGTPTKAGATTVTITVTDERGGKAEDAFVITIRENASQPLVMIAPTLNCQTGRITLRTEGGNGSALTYSIPGFADWNTNPTFTLAANQLSGTELRLLARQGDREVSYTYTTTCSPPGSSTLADQTIFVGEAYSYALPDPGAGVSYVVTGLPDGLTYNTATRIISGSPAKTGATRLIIKATDDKGSEIGSLAFNLLVIARPTNPTNGSFEGYLDVVNCANIAGWVWDANLPNTPLTIEFLVGSTLESAKLVGTTVAGLFRQDLKDSGKGNGSHGYRWDVPEDLKNNQTYSIWARVQGTTYLLKGSPKTLTCSGTSTPNTPTDPSTNQPPVPPSLSTLTAAANVAYLTILPVFIDAGPLTYELTGIPAGLQFDRLTRGFGGTPTTPGVYKLTYTATDSQSAKTSIEITLTVTGSGVTPPTTPTTPTTPTNPVSGNFEGFLDVVSCASIAGWVWDANLPNTPLTIEFLVGSTLESAKLVGTTVAGLFRQDLKDKGKGNGSHGYLWNTTDELKNNQTYSIWGRIQGTTYLLKGSPKTLTCAGSPTTPSTPTTPGTNQPPVAPTLSSLTATANTAYLTQLPGFTDPEGSALTYTLSGQPTGLAFDVNSRGLSGTPTTPGSYKLTYTATDNQNAKTSIEISLTVNAASTTPPTPTTPTSPVSGNFEGYLDLVSCQNISGWVWDANRPNTPLVLEFLVGSTLESAKLVGTTEASVFRQDLKDSGKGNGSHGYLWNTADELKNNQTYSVWARVQGTTYLLKGSPKTLTCTGNTTPTTPTTNQPPVAPAPLSLTATVAVAYLTQLPVFTDPEGNTLTYALSGQPAGLSFDVNSRGLSGTPTTAGSYKLTYTATDAQNAKTSIEITLTVNPAATTPTTPTSPALVVLAPDYDCQTGRITFRTSGGDNTLIEYRAVGVTDWTTTSTHTLYLTMRKGSTFDIEARQSQKVVKYTYTTACADGKSPISDQIITKGLFHTFTLPEAGAGVQLEVTGLPDGITYNAANRTSSGKPQTAGEYIVTVKSTGPDQKSSSITFKLTVREPQLTVQLMKAGNAASRQVIQELLNNSSIGIANLPDRVNFFCTSNVPVGSISFELTGTSQNNYVDNQSPFGLFGDDDGFKPQTGAYVLRLAAFTGANGSGETIITKNIAFSFVPGGGRIAVQSITDNAETDGDAWLVYPNPVREEINLTLPSSTPTPYRFSLSSTTGNQWELQDNTINTVQRKAVLNVKTLQLPTGLYFLRVDNGEGVLKVIKVLKQ</sequence>
<feature type="domain" description="Dystroglycan-type cadherin-like" evidence="5">
    <location>
        <begin position="483"/>
        <end position="575"/>
    </location>
</feature>
<organism evidence="6 7">
    <name type="scientific">Larkinella humicola</name>
    <dbReference type="NCBI Taxonomy" id="2607654"/>
    <lineage>
        <taxon>Bacteria</taxon>
        <taxon>Pseudomonadati</taxon>
        <taxon>Bacteroidota</taxon>
        <taxon>Cytophagia</taxon>
        <taxon>Cytophagales</taxon>
        <taxon>Spirosomataceae</taxon>
        <taxon>Larkinella</taxon>
    </lineage>
</organism>
<dbReference type="InterPro" id="IPR013783">
    <property type="entry name" value="Ig-like_fold"/>
</dbReference>
<evidence type="ECO:0000313" key="6">
    <source>
        <dbReference type="EMBL" id="KAA9353139.1"/>
    </source>
</evidence>
<keyword evidence="1" id="KW-0378">Hydrolase</keyword>
<dbReference type="InterPro" id="IPR026444">
    <property type="entry name" value="Secre_tail"/>
</dbReference>
<gene>
    <name evidence="6" type="ORF">F0P93_18405</name>
</gene>
<dbReference type="Pfam" id="PF18962">
    <property type="entry name" value="Por_Secre_tail"/>
    <property type="match status" value="1"/>
</dbReference>
<dbReference type="GO" id="GO:0005509">
    <property type="term" value="F:calcium ion binding"/>
    <property type="evidence" value="ECO:0007669"/>
    <property type="project" value="InterPro"/>
</dbReference>
<feature type="domain" description="Dystroglycan-type cadherin-like" evidence="5">
    <location>
        <begin position="674"/>
        <end position="766"/>
    </location>
</feature>
<feature type="domain" description="Dystroglycan-type cadherin-like" evidence="5">
    <location>
        <begin position="1015"/>
        <end position="1102"/>
    </location>
</feature>
<dbReference type="InterPro" id="IPR015919">
    <property type="entry name" value="Cadherin-like_sf"/>
</dbReference>
<dbReference type="PANTHER" id="PTHR36447">
    <property type="entry name" value="BETA-GALACTOSIDASE GANA"/>
    <property type="match status" value="1"/>
</dbReference>
<dbReference type="GO" id="GO:0004565">
    <property type="term" value="F:beta-galactosidase activity"/>
    <property type="evidence" value="ECO:0007669"/>
    <property type="project" value="InterPro"/>
</dbReference>
<feature type="region of interest" description="Disordered" evidence="3">
    <location>
        <begin position="1434"/>
        <end position="1453"/>
    </location>
</feature>
<evidence type="ECO:0000256" key="2">
    <source>
        <dbReference type="ARBA" id="ARBA00023295"/>
    </source>
</evidence>
<dbReference type="GO" id="GO:0005975">
    <property type="term" value="P:carbohydrate metabolic process"/>
    <property type="evidence" value="ECO:0007669"/>
    <property type="project" value="InterPro"/>
</dbReference>
<dbReference type="PANTHER" id="PTHR36447:SF1">
    <property type="entry name" value="BETA-GALACTOSIDASE GANA"/>
    <property type="match status" value="1"/>
</dbReference>
<evidence type="ECO:0000313" key="7">
    <source>
        <dbReference type="Proteomes" id="UP000326344"/>
    </source>
</evidence>
<dbReference type="GO" id="GO:0009341">
    <property type="term" value="C:beta-galactosidase complex"/>
    <property type="evidence" value="ECO:0007669"/>
    <property type="project" value="InterPro"/>
</dbReference>
<dbReference type="InterPro" id="IPR017853">
    <property type="entry name" value="GH"/>
</dbReference>
<accession>A0A5N1JCU9</accession>
<reference evidence="6 7" key="1">
    <citation type="submission" date="2019-09" db="EMBL/GenBank/DDBJ databases">
        <title>Genome Sequence of Larkinella sp MA1.</title>
        <authorList>
            <person name="Srinivasan S."/>
        </authorList>
    </citation>
    <scope>NUCLEOTIDE SEQUENCE [LARGE SCALE GENOMIC DNA]</scope>
    <source>
        <strain evidence="6 7">MA1</strain>
    </source>
</reference>
<dbReference type="RefSeq" id="WP_150878496.1">
    <property type="nucleotide sequence ID" value="NZ_VTWS01000004.1"/>
</dbReference>
<dbReference type="GO" id="GO:0016020">
    <property type="term" value="C:membrane"/>
    <property type="evidence" value="ECO:0007669"/>
    <property type="project" value="InterPro"/>
</dbReference>
<feature type="compositionally biased region" description="Low complexity" evidence="3">
    <location>
        <begin position="1212"/>
        <end position="1223"/>
    </location>
</feature>
<feature type="domain" description="Dystroglycan-type cadherin-like" evidence="5">
    <location>
        <begin position="1454"/>
        <end position="1544"/>
    </location>
</feature>
<keyword evidence="4" id="KW-0732">Signal</keyword>
<proteinExistence type="predicted"/>
<dbReference type="EMBL" id="VTWS01000004">
    <property type="protein sequence ID" value="KAA9353139.1"/>
    <property type="molecule type" value="Genomic_DNA"/>
</dbReference>
<dbReference type="SUPFAM" id="SSF49313">
    <property type="entry name" value="Cadherin-like"/>
    <property type="match status" value="9"/>
</dbReference>
<dbReference type="SMART" id="SM00736">
    <property type="entry name" value="CADG"/>
    <property type="match status" value="8"/>
</dbReference>
<feature type="signal peptide" evidence="4">
    <location>
        <begin position="1"/>
        <end position="25"/>
    </location>
</feature>
<feature type="region of interest" description="Disordered" evidence="3">
    <location>
        <begin position="1207"/>
        <end position="1228"/>
    </location>
</feature>
<evidence type="ECO:0000259" key="5">
    <source>
        <dbReference type="SMART" id="SM00736"/>
    </source>
</evidence>
<dbReference type="SUPFAM" id="SSF51445">
    <property type="entry name" value="(Trans)glycosidases"/>
    <property type="match status" value="1"/>
</dbReference>
<dbReference type="Pfam" id="PF05345">
    <property type="entry name" value="He_PIG"/>
    <property type="match status" value="9"/>
</dbReference>
<evidence type="ECO:0000256" key="3">
    <source>
        <dbReference type="SAM" id="MobiDB-lite"/>
    </source>
</evidence>
<evidence type="ECO:0000256" key="1">
    <source>
        <dbReference type="ARBA" id="ARBA00022801"/>
    </source>
</evidence>
<feature type="chain" id="PRO_5024969890" evidence="4">
    <location>
        <begin position="26"/>
        <end position="2145"/>
    </location>
</feature>
<dbReference type="InterPro" id="IPR013529">
    <property type="entry name" value="Glyco_hydro_42_N"/>
</dbReference>
<feature type="domain" description="Dystroglycan-type cadherin-like" evidence="5">
    <location>
        <begin position="1227"/>
        <end position="1315"/>
    </location>
</feature>
<keyword evidence="2" id="KW-0326">Glycosidase</keyword>
<feature type="region of interest" description="Disordered" evidence="3">
    <location>
        <begin position="1309"/>
        <end position="1329"/>
    </location>
</feature>
<comment type="caution">
    <text evidence="6">The sequence shown here is derived from an EMBL/GenBank/DDBJ whole genome shotgun (WGS) entry which is preliminary data.</text>
</comment>
<dbReference type="InterPro" id="IPR003476">
    <property type="entry name" value="Glyco_hydro_42"/>
</dbReference>
<dbReference type="Gene3D" id="3.20.20.80">
    <property type="entry name" value="Glycosidases"/>
    <property type="match status" value="1"/>
</dbReference>
<dbReference type="Pfam" id="PF02449">
    <property type="entry name" value="Glyco_hydro_42"/>
    <property type="match status" value="1"/>
</dbReference>
<dbReference type="Gene3D" id="2.60.40.10">
    <property type="entry name" value="Immunoglobulins"/>
    <property type="match status" value="9"/>
</dbReference>
<evidence type="ECO:0000256" key="4">
    <source>
        <dbReference type="SAM" id="SignalP"/>
    </source>
</evidence>
<dbReference type="InterPro" id="IPR006644">
    <property type="entry name" value="Cadg"/>
</dbReference>